<gene>
    <name evidence="10" type="ORF">WKW80_31455</name>
</gene>
<dbReference type="InterPro" id="IPR011006">
    <property type="entry name" value="CheY-like_superfamily"/>
</dbReference>
<protein>
    <submittedName>
        <fullName evidence="10">Heavy metal response regulator transcription factor</fullName>
    </submittedName>
</protein>
<comment type="caution">
    <text evidence="10">The sequence shown here is derived from an EMBL/GenBank/DDBJ whole genome shotgun (WGS) entry which is preliminary data.</text>
</comment>
<sequence length="234" mass="26233">MKVLIVEDERKTAEYLQQGLTEQGCTVDLAFDGIDGQHMALHYDFDVIVLDVMLPGLDGFSVLKSLRSVKNTPVIMLTARDGVADRVRGLQDGADDYLVKPFSFIELLARLQALTRRGRSHESTLLRVGDLHVDLIGRKAMRQGQRIDLTAKEFALLAVLARRQGEILSKTVIAELVWDMNFDSNTNVVEVAIKRLRAKIDAPFGTNLLHTIRGMGYLLEDRSNERTVELDEKG</sequence>
<feature type="domain" description="OmpR/PhoB-type" evidence="9">
    <location>
        <begin position="123"/>
        <end position="221"/>
    </location>
</feature>
<keyword evidence="11" id="KW-1185">Reference proteome</keyword>
<dbReference type="InterPro" id="IPR006291">
    <property type="entry name" value="CusR-like"/>
</dbReference>
<keyword evidence="4 7" id="KW-0238">DNA-binding</keyword>
<dbReference type="PANTHER" id="PTHR48111">
    <property type="entry name" value="REGULATOR OF RPOS"/>
    <property type="match status" value="1"/>
</dbReference>
<evidence type="ECO:0000256" key="5">
    <source>
        <dbReference type="ARBA" id="ARBA00023163"/>
    </source>
</evidence>
<evidence type="ECO:0000256" key="3">
    <source>
        <dbReference type="ARBA" id="ARBA00023015"/>
    </source>
</evidence>
<dbReference type="PROSITE" id="PS51755">
    <property type="entry name" value="OMPR_PHOB"/>
    <property type="match status" value="1"/>
</dbReference>
<dbReference type="EMBL" id="JBBKZV010000035">
    <property type="protein sequence ID" value="MEJ8826489.1"/>
    <property type="molecule type" value="Genomic_DNA"/>
</dbReference>
<evidence type="ECO:0000313" key="11">
    <source>
        <dbReference type="Proteomes" id="UP001363010"/>
    </source>
</evidence>
<keyword evidence="2" id="KW-0902">Two-component regulatory system</keyword>
<feature type="domain" description="Response regulatory" evidence="8">
    <location>
        <begin position="2"/>
        <end position="115"/>
    </location>
</feature>
<dbReference type="InterPro" id="IPR001867">
    <property type="entry name" value="OmpR/PhoB-type_DNA-bd"/>
</dbReference>
<evidence type="ECO:0000313" key="10">
    <source>
        <dbReference type="EMBL" id="MEJ8826489.1"/>
    </source>
</evidence>
<keyword evidence="1 6" id="KW-0597">Phosphoprotein</keyword>
<evidence type="ECO:0000256" key="1">
    <source>
        <dbReference type="ARBA" id="ARBA00022553"/>
    </source>
</evidence>
<dbReference type="Pfam" id="PF00072">
    <property type="entry name" value="Response_reg"/>
    <property type="match status" value="1"/>
</dbReference>
<dbReference type="PROSITE" id="PS50110">
    <property type="entry name" value="RESPONSE_REGULATORY"/>
    <property type="match status" value="1"/>
</dbReference>
<evidence type="ECO:0000256" key="4">
    <source>
        <dbReference type="ARBA" id="ARBA00023125"/>
    </source>
</evidence>
<dbReference type="PANTHER" id="PTHR48111:SF76">
    <property type="entry name" value="TWO-COMPONENT RESPONSE REGULATOR"/>
    <property type="match status" value="1"/>
</dbReference>
<dbReference type="InterPro" id="IPR001789">
    <property type="entry name" value="Sig_transdc_resp-reg_receiver"/>
</dbReference>
<dbReference type="InterPro" id="IPR039420">
    <property type="entry name" value="WalR-like"/>
</dbReference>
<proteinExistence type="predicted"/>
<dbReference type="RefSeq" id="WP_340367525.1">
    <property type="nucleotide sequence ID" value="NZ_JBBKZV010000035.1"/>
</dbReference>
<dbReference type="NCBIfam" id="TIGR01387">
    <property type="entry name" value="cztR_silR_copR"/>
    <property type="match status" value="1"/>
</dbReference>
<evidence type="ECO:0000256" key="2">
    <source>
        <dbReference type="ARBA" id="ARBA00023012"/>
    </source>
</evidence>
<evidence type="ECO:0000256" key="6">
    <source>
        <dbReference type="PROSITE-ProRule" id="PRU00169"/>
    </source>
</evidence>
<keyword evidence="3" id="KW-0805">Transcription regulation</keyword>
<evidence type="ECO:0000259" key="8">
    <source>
        <dbReference type="PROSITE" id="PS50110"/>
    </source>
</evidence>
<dbReference type="SMART" id="SM00862">
    <property type="entry name" value="Trans_reg_C"/>
    <property type="match status" value="1"/>
</dbReference>
<dbReference type="SMART" id="SM00448">
    <property type="entry name" value="REC"/>
    <property type="match status" value="1"/>
</dbReference>
<reference evidence="10 11" key="1">
    <citation type="submission" date="2024-03" db="EMBL/GenBank/DDBJ databases">
        <title>Novel species of the genus Variovorax.</title>
        <authorList>
            <person name="Liu Q."/>
            <person name="Xin Y.-H."/>
        </authorList>
    </citation>
    <scope>NUCLEOTIDE SEQUENCE [LARGE SCALE GENOMIC DNA]</scope>
    <source>
        <strain evidence="10 11">KACC 18501</strain>
    </source>
</reference>
<evidence type="ECO:0000259" key="9">
    <source>
        <dbReference type="PROSITE" id="PS51755"/>
    </source>
</evidence>
<accession>A0ABU8WAE1</accession>
<organism evidence="10 11">
    <name type="scientific">Variovorax humicola</name>
    <dbReference type="NCBI Taxonomy" id="1769758"/>
    <lineage>
        <taxon>Bacteria</taxon>
        <taxon>Pseudomonadati</taxon>
        <taxon>Pseudomonadota</taxon>
        <taxon>Betaproteobacteria</taxon>
        <taxon>Burkholderiales</taxon>
        <taxon>Comamonadaceae</taxon>
        <taxon>Variovorax</taxon>
    </lineage>
</organism>
<dbReference type="Gene3D" id="3.40.50.2300">
    <property type="match status" value="1"/>
</dbReference>
<feature type="DNA-binding region" description="OmpR/PhoB-type" evidence="7">
    <location>
        <begin position="123"/>
        <end position="221"/>
    </location>
</feature>
<name>A0ABU8WAE1_9BURK</name>
<keyword evidence="5" id="KW-0804">Transcription</keyword>
<dbReference type="Gene3D" id="6.10.250.690">
    <property type="match status" value="1"/>
</dbReference>
<feature type="modified residue" description="4-aspartylphosphate" evidence="6">
    <location>
        <position position="51"/>
    </location>
</feature>
<dbReference type="Gene3D" id="1.10.10.10">
    <property type="entry name" value="Winged helix-like DNA-binding domain superfamily/Winged helix DNA-binding domain"/>
    <property type="match status" value="1"/>
</dbReference>
<evidence type="ECO:0000256" key="7">
    <source>
        <dbReference type="PROSITE-ProRule" id="PRU01091"/>
    </source>
</evidence>
<dbReference type="InterPro" id="IPR036388">
    <property type="entry name" value="WH-like_DNA-bd_sf"/>
</dbReference>
<dbReference type="SUPFAM" id="SSF52172">
    <property type="entry name" value="CheY-like"/>
    <property type="match status" value="1"/>
</dbReference>
<dbReference type="CDD" id="cd19935">
    <property type="entry name" value="REC_OmpR_CusR-like"/>
    <property type="match status" value="1"/>
</dbReference>
<dbReference type="CDD" id="cd00383">
    <property type="entry name" value="trans_reg_C"/>
    <property type="match status" value="1"/>
</dbReference>
<dbReference type="Pfam" id="PF00486">
    <property type="entry name" value="Trans_reg_C"/>
    <property type="match status" value="1"/>
</dbReference>
<dbReference type="Proteomes" id="UP001363010">
    <property type="component" value="Unassembled WGS sequence"/>
</dbReference>